<accession>A0AAD7JQV2</accession>
<gene>
    <name evidence="2" type="ORF">DFH07DRAFT_769235</name>
</gene>
<keyword evidence="3" id="KW-1185">Reference proteome</keyword>
<organism evidence="2 3">
    <name type="scientific">Mycena maculata</name>
    <dbReference type="NCBI Taxonomy" id="230809"/>
    <lineage>
        <taxon>Eukaryota</taxon>
        <taxon>Fungi</taxon>
        <taxon>Dikarya</taxon>
        <taxon>Basidiomycota</taxon>
        <taxon>Agaricomycotina</taxon>
        <taxon>Agaricomycetes</taxon>
        <taxon>Agaricomycetidae</taxon>
        <taxon>Agaricales</taxon>
        <taxon>Marasmiineae</taxon>
        <taxon>Mycenaceae</taxon>
        <taxon>Mycena</taxon>
    </lineage>
</organism>
<protein>
    <submittedName>
        <fullName evidence="2">Uncharacterized protein</fullName>
    </submittedName>
</protein>
<sequence length="403" mass="45296">MNSGPPDYRNLNKWQGNNWNDNIAFWASEKTTQPSRPERQPPSLERCKTEAEIQTASSRLGAQCRKPQHERAQNGEDETQDENCELSVSTALEDPVHDNHEEHGNSACSYVHGRLTVEIPTERSSITGLKGRETLGVAEMTPYIAQSMDRTSLGGFHIHTHERREEEMECRVRKDQYVHAVRGAKVSDAGIGQTDGRTFMQQHRWEGSFETEEQGEGFCVAQSGIRMHGSGHLARWWAKRDNCRYGSNEIARRIQWFDVSEVGGQVSNGHGVRVMRNEEPRHKEAQPKFLADGGLKGLNNGESGNSSWWGTAGSQGDAPGVNTLLCTVHMQLSWTACKWADKRLQAWADPTDPRFLTMQKRKLAPAQNRFGGPIRKMIAQADFWEAVTAGAWVNVPRAQHRQG</sequence>
<evidence type="ECO:0000313" key="2">
    <source>
        <dbReference type="EMBL" id="KAJ7768690.1"/>
    </source>
</evidence>
<feature type="region of interest" description="Disordered" evidence="1">
    <location>
        <begin position="27"/>
        <end position="85"/>
    </location>
</feature>
<evidence type="ECO:0000256" key="1">
    <source>
        <dbReference type="SAM" id="MobiDB-lite"/>
    </source>
</evidence>
<dbReference type="EMBL" id="JARJLG010000027">
    <property type="protein sequence ID" value="KAJ7768690.1"/>
    <property type="molecule type" value="Genomic_DNA"/>
</dbReference>
<dbReference type="Proteomes" id="UP001215280">
    <property type="component" value="Unassembled WGS sequence"/>
</dbReference>
<comment type="caution">
    <text evidence="2">The sequence shown here is derived from an EMBL/GenBank/DDBJ whole genome shotgun (WGS) entry which is preliminary data.</text>
</comment>
<evidence type="ECO:0000313" key="3">
    <source>
        <dbReference type="Proteomes" id="UP001215280"/>
    </source>
</evidence>
<dbReference type="AlphaFoldDB" id="A0AAD7JQV2"/>
<feature type="compositionally biased region" description="Acidic residues" evidence="1">
    <location>
        <begin position="75"/>
        <end position="84"/>
    </location>
</feature>
<name>A0AAD7JQV2_9AGAR</name>
<reference evidence="2" key="1">
    <citation type="submission" date="2023-03" db="EMBL/GenBank/DDBJ databases">
        <title>Massive genome expansion in bonnet fungi (Mycena s.s.) driven by repeated elements and novel gene families across ecological guilds.</title>
        <authorList>
            <consortium name="Lawrence Berkeley National Laboratory"/>
            <person name="Harder C.B."/>
            <person name="Miyauchi S."/>
            <person name="Viragh M."/>
            <person name="Kuo A."/>
            <person name="Thoen E."/>
            <person name="Andreopoulos B."/>
            <person name="Lu D."/>
            <person name="Skrede I."/>
            <person name="Drula E."/>
            <person name="Henrissat B."/>
            <person name="Morin E."/>
            <person name="Kohler A."/>
            <person name="Barry K."/>
            <person name="LaButti K."/>
            <person name="Morin E."/>
            <person name="Salamov A."/>
            <person name="Lipzen A."/>
            <person name="Mereny Z."/>
            <person name="Hegedus B."/>
            <person name="Baldrian P."/>
            <person name="Stursova M."/>
            <person name="Weitz H."/>
            <person name="Taylor A."/>
            <person name="Grigoriev I.V."/>
            <person name="Nagy L.G."/>
            <person name="Martin F."/>
            <person name="Kauserud H."/>
        </authorList>
    </citation>
    <scope>NUCLEOTIDE SEQUENCE</scope>
    <source>
        <strain evidence="2">CBHHK188m</strain>
    </source>
</reference>
<proteinExistence type="predicted"/>